<dbReference type="Proteomes" id="UP001287356">
    <property type="component" value="Unassembled WGS sequence"/>
</dbReference>
<gene>
    <name evidence="1" type="ORF">B0T24DRAFT_684538</name>
</gene>
<keyword evidence="2" id="KW-1185">Reference proteome</keyword>
<evidence type="ECO:0000313" key="2">
    <source>
        <dbReference type="Proteomes" id="UP001287356"/>
    </source>
</evidence>
<organism evidence="1 2">
    <name type="scientific">Lasiosphaeria ovina</name>
    <dbReference type="NCBI Taxonomy" id="92902"/>
    <lineage>
        <taxon>Eukaryota</taxon>
        <taxon>Fungi</taxon>
        <taxon>Dikarya</taxon>
        <taxon>Ascomycota</taxon>
        <taxon>Pezizomycotina</taxon>
        <taxon>Sordariomycetes</taxon>
        <taxon>Sordariomycetidae</taxon>
        <taxon>Sordariales</taxon>
        <taxon>Lasiosphaeriaceae</taxon>
        <taxon>Lasiosphaeria</taxon>
    </lineage>
</organism>
<dbReference type="EMBL" id="JAULSN010000011">
    <property type="protein sequence ID" value="KAK3361499.1"/>
    <property type="molecule type" value="Genomic_DNA"/>
</dbReference>
<comment type="caution">
    <text evidence="1">The sequence shown here is derived from an EMBL/GenBank/DDBJ whole genome shotgun (WGS) entry which is preliminary data.</text>
</comment>
<dbReference type="AlphaFoldDB" id="A0AAE0JTF5"/>
<protein>
    <submittedName>
        <fullName evidence="1">Uncharacterized protein</fullName>
    </submittedName>
</protein>
<reference evidence="1" key="1">
    <citation type="journal article" date="2023" name="Mol. Phylogenet. Evol.">
        <title>Genome-scale phylogeny and comparative genomics of the fungal order Sordariales.</title>
        <authorList>
            <person name="Hensen N."/>
            <person name="Bonometti L."/>
            <person name="Westerberg I."/>
            <person name="Brannstrom I.O."/>
            <person name="Guillou S."/>
            <person name="Cros-Aarteil S."/>
            <person name="Calhoun S."/>
            <person name="Haridas S."/>
            <person name="Kuo A."/>
            <person name="Mondo S."/>
            <person name="Pangilinan J."/>
            <person name="Riley R."/>
            <person name="LaButti K."/>
            <person name="Andreopoulos B."/>
            <person name="Lipzen A."/>
            <person name="Chen C."/>
            <person name="Yan M."/>
            <person name="Daum C."/>
            <person name="Ng V."/>
            <person name="Clum A."/>
            <person name="Steindorff A."/>
            <person name="Ohm R.A."/>
            <person name="Martin F."/>
            <person name="Silar P."/>
            <person name="Natvig D.O."/>
            <person name="Lalanne C."/>
            <person name="Gautier V."/>
            <person name="Ament-Velasquez S.L."/>
            <person name="Kruys A."/>
            <person name="Hutchinson M.I."/>
            <person name="Powell A.J."/>
            <person name="Barry K."/>
            <person name="Miller A.N."/>
            <person name="Grigoriev I.V."/>
            <person name="Debuchy R."/>
            <person name="Gladieux P."/>
            <person name="Hiltunen Thoren M."/>
            <person name="Johannesson H."/>
        </authorList>
    </citation>
    <scope>NUCLEOTIDE SEQUENCE</scope>
    <source>
        <strain evidence="1">CBS 958.72</strain>
    </source>
</reference>
<evidence type="ECO:0000313" key="1">
    <source>
        <dbReference type="EMBL" id="KAK3361499.1"/>
    </source>
</evidence>
<name>A0AAE0JTF5_9PEZI</name>
<reference evidence="1" key="2">
    <citation type="submission" date="2023-06" db="EMBL/GenBank/DDBJ databases">
        <authorList>
            <consortium name="Lawrence Berkeley National Laboratory"/>
            <person name="Haridas S."/>
            <person name="Hensen N."/>
            <person name="Bonometti L."/>
            <person name="Westerberg I."/>
            <person name="Brannstrom I.O."/>
            <person name="Guillou S."/>
            <person name="Cros-Aarteil S."/>
            <person name="Calhoun S."/>
            <person name="Kuo A."/>
            <person name="Mondo S."/>
            <person name="Pangilinan J."/>
            <person name="Riley R."/>
            <person name="Labutti K."/>
            <person name="Andreopoulos B."/>
            <person name="Lipzen A."/>
            <person name="Chen C."/>
            <person name="Yanf M."/>
            <person name="Daum C."/>
            <person name="Ng V."/>
            <person name="Clum A."/>
            <person name="Steindorff A."/>
            <person name="Ohm R."/>
            <person name="Martin F."/>
            <person name="Silar P."/>
            <person name="Natvig D."/>
            <person name="Lalanne C."/>
            <person name="Gautier V."/>
            <person name="Ament-Velasquez S.L."/>
            <person name="Kruys A."/>
            <person name="Hutchinson M.I."/>
            <person name="Powell A.J."/>
            <person name="Barry K."/>
            <person name="Miller A.N."/>
            <person name="Grigoriev I.V."/>
            <person name="Debuchy R."/>
            <person name="Gladieux P."/>
            <person name="Thoren M.H."/>
            <person name="Johannesson H."/>
        </authorList>
    </citation>
    <scope>NUCLEOTIDE SEQUENCE</scope>
    <source>
        <strain evidence="1">CBS 958.72</strain>
    </source>
</reference>
<proteinExistence type="predicted"/>
<accession>A0AAE0JTF5</accession>
<sequence length="424" mass="48139">MAEGLAAVSLVNDGVALCSKAVAELKKFTHAEKDLKRLIQHVEQVRQSNELLSMAMTEMADVGYKDLTLSLEPFLKTLRTLIDEIMARASEIAAGQPKLGFMRRILWTLGSSTTEGLVKRLKDAQADVMRNVHLISVWAQMRNLSLTKNTEDKKRQSETHPELLDAFSDITLVNSEGGERAISNPMMRTWAGQIRIDSHEQQYQEYREGLADAAKYGSWDDMFRLIDIGCSVYGESWVNSSRLKPLAESGLVAGWAPLHQAVYMRAPLEVTQKLIDLGASRTLRTLWTEFDWDNMSALELALHLDVCHLIPVLRPVIHMPIPKQTLQLLEKHFHDLIQHELGNAIHDAMLHLPELEVLTEFEPTPTWFPIRIGDRHSGYMYQLDARHLLVRSVNVQGNGIDIKYRITEEEILIVDEALVFAYLQ</sequence>